<keyword evidence="1" id="KW-0436">Ligase</keyword>
<dbReference type="Proteomes" id="UP000014316">
    <property type="component" value="Unassembled WGS sequence"/>
</dbReference>
<comment type="caution">
    <text evidence="1">The sequence shown here is derived from an EMBL/GenBank/DDBJ whole genome shotgun (WGS) entry which is preliminary data.</text>
</comment>
<accession>A0A829GA40</accession>
<dbReference type="EMBL" id="ANJW01000764">
    <property type="protein sequence ID" value="EPC50789.1"/>
    <property type="molecule type" value="Genomic_DNA"/>
</dbReference>
<gene>
    <name evidence="1" type="primary">argS</name>
    <name evidence="1" type="ORF">Lpp123_12828</name>
</gene>
<reference evidence="1 2" key="1">
    <citation type="journal article" date="2013" name="PLoS ONE">
        <title>Lactobacillus paracasei comparative genomics: towards species pan-genome definition and exploitation of diversity.</title>
        <authorList>
            <person name="Smokvina T."/>
            <person name="Wels M."/>
            <person name="Polka J."/>
            <person name="Chervaux C."/>
            <person name="Brisse S."/>
            <person name="Boekhorst J."/>
            <person name="van Hylckama Vlieg J.E."/>
            <person name="Siezen R.J."/>
        </authorList>
    </citation>
    <scope>NUCLEOTIDE SEQUENCE [LARGE SCALE GENOMIC DNA]</scope>
    <source>
        <strain evidence="1 2">Lpp123</strain>
    </source>
</reference>
<proteinExistence type="predicted"/>
<sequence length="37" mass="3871">MDFKELVVKALEPALAGQLDAAAIKSLIETPKSSDLG</sequence>
<name>A0A829GA40_LACPA</name>
<dbReference type="EC" id="6.1.1.19" evidence="1"/>
<evidence type="ECO:0000313" key="2">
    <source>
        <dbReference type="Proteomes" id="UP000014316"/>
    </source>
</evidence>
<feature type="non-terminal residue" evidence="1">
    <location>
        <position position="37"/>
    </location>
</feature>
<dbReference type="GO" id="GO:0004814">
    <property type="term" value="F:arginine-tRNA ligase activity"/>
    <property type="evidence" value="ECO:0007669"/>
    <property type="project" value="UniProtKB-EC"/>
</dbReference>
<protein>
    <submittedName>
        <fullName evidence="1">Arginyl-tRNA ligase</fullName>
        <ecNumber evidence="1">6.1.1.19</ecNumber>
    </submittedName>
</protein>
<evidence type="ECO:0000313" key="1">
    <source>
        <dbReference type="EMBL" id="EPC50789.1"/>
    </source>
</evidence>
<dbReference type="AlphaFoldDB" id="A0A829GA40"/>
<organism evidence="1 2">
    <name type="scientific">Lacticaseibacillus paracasei subsp. paracasei Lpp123</name>
    <dbReference type="NCBI Taxonomy" id="1256201"/>
    <lineage>
        <taxon>Bacteria</taxon>
        <taxon>Bacillati</taxon>
        <taxon>Bacillota</taxon>
        <taxon>Bacilli</taxon>
        <taxon>Lactobacillales</taxon>
        <taxon>Lactobacillaceae</taxon>
        <taxon>Lacticaseibacillus</taxon>
    </lineage>
</organism>